<evidence type="ECO:0000313" key="1">
    <source>
        <dbReference type="EMBL" id="CAB3997830.1"/>
    </source>
</evidence>
<dbReference type="PANTHER" id="PTHR34859">
    <property type="entry name" value="UNNAMED PRODUCT"/>
    <property type="match status" value="1"/>
</dbReference>
<keyword evidence="2" id="KW-1185">Reference proteome</keyword>
<dbReference type="AlphaFoldDB" id="A0A6S7HQL2"/>
<reference evidence="1" key="1">
    <citation type="submission" date="2020-04" db="EMBL/GenBank/DDBJ databases">
        <authorList>
            <person name="Alioto T."/>
            <person name="Alioto T."/>
            <person name="Gomez Garrido J."/>
        </authorList>
    </citation>
    <scope>NUCLEOTIDE SEQUENCE</scope>
    <source>
        <strain evidence="1">A484AB</strain>
    </source>
</reference>
<protein>
    <submittedName>
        <fullName evidence="1">Uncharacterized protein</fullName>
    </submittedName>
</protein>
<proteinExistence type="predicted"/>
<name>A0A6S7HQL2_PARCT</name>
<sequence length="451" mass="49633">MSEEISKQRNPRAFRIFPRFRRSRRSRRVPARQNYDKDCYYDYPIKDGLLCYPKCKAGYNNYGQGPVCWAKCPPRTTNIGFSCQKHTYGRGVGKPLSSCKSKMEKNGLLCYPKCKKGYYGVGPVCWQKCKSGYTDDGALCRKPLHVYGRNTKSCPWYNKCGLFGSTCGKKCKKGYVNDGCTCRQPLHVYAKKTYGRGVGVPLSCGSKEEQSGALCYPPCKSGYYGVGPLCWSHCSGETTDTGANCLRESYGRGWGKSLSCFSFSRDNLKGADISEIVSFMKGAKDQVLTKATCLGLWEKSRKTMNYLRSFAKCTSSWHTMVFSISGTVSVLLSDGVEIGIAVDLKKDKAVCYEQTCKGFNLDASVGIAVNYGWFRSLEDIPGKATVVFGGVEIPNTEKGVSFASVINSDNEYIGTLGTRGLGVGLSPLPFDVGGASCNTPKNRIIEFTPLL</sequence>
<comment type="caution">
    <text evidence="1">The sequence shown here is derived from an EMBL/GenBank/DDBJ whole genome shotgun (WGS) entry which is preliminary data.</text>
</comment>
<dbReference type="PANTHER" id="PTHR34859:SF2">
    <property type="entry name" value="LYSM DOMAIN-CONTAINING PROTEIN"/>
    <property type="match status" value="1"/>
</dbReference>
<dbReference type="OrthoDB" id="9984440at2759"/>
<accession>A0A6S7HQL2</accession>
<gene>
    <name evidence="1" type="ORF">PACLA_8A014577</name>
</gene>
<organism evidence="1 2">
    <name type="scientific">Paramuricea clavata</name>
    <name type="common">Red gorgonian</name>
    <name type="synonym">Violescent sea-whip</name>
    <dbReference type="NCBI Taxonomy" id="317549"/>
    <lineage>
        <taxon>Eukaryota</taxon>
        <taxon>Metazoa</taxon>
        <taxon>Cnidaria</taxon>
        <taxon>Anthozoa</taxon>
        <taxon>Octocorallia</taxon>
        <taxon>Malacalcyonacea</taxon>
        <taxon>Plexauridae</taxon>
        <taxon>Paramuricea</taxon>
    </lineage>
</organism>
<dbReference type="Proteomes" id="UP001152795">
    <property type="component" value="Unassembled WGS sequence"/>
</dbReference>
<evidence type="ECO:0000313" key="2">
    <source>
        <dbReference type="Proteomes" id="UP001152795"/>
    </source>
</evidence>
<dbReference type="EMBL" id="CACRXK020003200">
    <property type="protein sequence ID" value="CAB3997830.1"/>
    <property type="molecule type" value="Genomic_DNA"/>
</dbReference>